<dbReference type="Gene3D" id="3.30.590.20">
    <property type="match status" value="1"/>
</dbReference>
<keyword evidence="2" id="KW-1185">Reference proteome</keyword>
<evidence type="ECO:0000313" key="2">
    <source>
        <dbReference type="Proteomes" id="UP001166304"/>
    </source>
</evidence>
<dbReference type="InterPro" id="IPR006336">
    <property type="entry name" value="GCS2"/>
</dbReference>
<sequence>MKETELASQVDSLCTRDPTEFDHRVREEASWLVSAVEDGAFDSELATTGLEYECYVVDRENALTTLPRCTDEILGCEKEIGRHQIEFQSSPQPFSAAGLQTIESEMRARFEAASEELLDPEERLVSDGFWTISPQTETGVEYLTDHTTTDDTVLATNMCDTARYHAQGQSAATRIDAPNATYEGKTALLNSLTTSIQPHFVVEQASELPTYFRYALRVAGPILALGVNSPLFPPAFYDDVDGETILDGARMENRIGVFESVMNDEDGPAKVAFPEDIESVGDAVESIASDPTIVPRLFEDPSALTHFTHKHGCYWRWVRPVFDEGVMGEPNVRIEFRPLAGQPTLGDTIAFVGLFAGLLTDLARREHPVSRLDWADARRNFYAAATDGLSADLRWIDRSGDRVTDTDALYADLFACARAGLETAGFDADYADDLLAPLESRARTRQTPARWKLDQARSRLDEGASLDRAVRETQRRYIRRQAATFETDRFTAW</sequence>
<dbReference type="RefSeq" id="WP_162413119.1">
    <property type="nucleotide sequence ID" value="NZ_JAHQXE010000002.1"/>
</dbReference>
<dbReference type="Pfam" id="PF04107">
    <property type="entry name" value="GCS2"/>
    <property type="match status" value="1"/>
</dbReference>
<dbReference type="SUPFAM" id="SSF55931">
    <property type="entry name" value="Glutamine synthetase/guanido kinase"/>
    <property type="match status" value="1"/>
</dbReference>
<dbReference type="PANTHER" id="PTHR36510:SF3">
    <property type="entry name" value="CONSERVED PROTEIN"/>
    <property type="match status" value="1"/>
</dbReference>
<organism evidence="1 2">
    <name type="scientific">Haloarcula salina</name>
    <dbReference type="NCBI Taxonomy" id="1429914"/>
    <lineage>
        <taxon>Archaea</taxon>
        <taxon>Methanobacteriati</taxon>
        <taxon>Methanobacteriota</taxon>
        <taxon>Stenosarchaea group</taxon>
        <taxon>Halobacteria</taxon>
        <taxon>Halobacteriales</taxon>
        <taxon>Haloarculaceae</taxon>
        <taxon>Haloarcula</taxon>
    </lineage>
</organism>
<gene>
    <name evidence="1" type="ORF">KTS37_09050</name>
</gene>
<name>A0AA41G1S1_9EURY</name>
<accession>A0AA41G1S1</accession>
<dbReference type="InterPro" id="IPR050141">
    <property type="entry name" value="GCL_type2/YbdK_subfam"/>
</dbReference>
<evidence type="ECO:0000313" key="1">
    <source>
        <dbReference type="EMBL" id="MBV0901934.1"/>
    </source>
</evidence>
<dbReference type="Proteomes" id="UP001166304">
    <property type="component" value="Unassembled WGS sequence"/>
</dbReference>
<proteinExistence type="predicted"/>
<comment type="caution">
    <text evidence="1">The sequence shown here is derived from an EMBL/GenBank/DDBJ whole genome shotgun (WGS) entry which is preliminary data.</text>
</comment>
<evidence type="ECO:0008006" key="3">
    <source>
        <dbReference type="Google" id="ProtNLM"/>
    </source>
</evidence>
<dbReference type="PANTHER" id="PTHR36510">
    <property type="entry name" value="GLUTAMATE--CYSTEINE LIGASE 2-RELATED"/>
    <property type="match status" value="1"/>
</dbReference>
<dbReference type="AlphaFoldDB" id="A0AA41G1S1"/>
<dbReference type="InterPro" id="IPR014746">
    <property type="entry name" value="Gln_synth/guanido_kin_cat_dom"/>
</dbReference>
<reference evidence="1" key="1">
    <citation type="submission" date="2021-06" db="EMBL/GenBank/DDBJ databases">
        <title>New haloarchaea isolates fom saline soil.</title>
        <authorList>
            <person name="Duran-Viseras A."/>
            <person name="Sanchez-Porro C.S."/>
            <person name="Ventosa A."/>
        </authorList>
    </citation>
    <scope>NUCLEOTIDE SEQUENCE</scope>
    <source>
        <strain evidence="1">JCM 18369</strain>
    </source>
</reference>
<dbReference type="GO" id="GO:0016879">
    <property type="term" value="F:ligase activity, forming carbon-nitrogen bonds"/>
    <property type="evidence" value="ECO:0007669"/>
    <property type="project" value="TreeGrafter"/>
</dbReference>
<dbReference type="EMBL" id="JAHQXE010000002">
    <property type="protein sequence ID" value="MBV0901934.1"/>
    <property type="molecule type" value="Genomic_DNA"/>
</dbReference>
<protein>
    <recommendedName>
        <fullName evidence="3">Glutamate--cysteine ligase</fullName>
    </recommendedName>
</protein>